<evidence type="ECO:0000256" key="9">
    <source>
        <dbReference type="ARBA" id="ARBA00022840"/>
    </source>
</evidence>
<evidence type="ECO:0000259" key="11">
    <source>
        <dbReference type="PROSITE" id="PS50109"/>
    </source>
</evidence>
<protein>
    <recommendedName>
        <fullName evidence="3">histidine kinase</fullName>
        <ecNumber evidence="3">2.7.13.3</ecNumber>
    </recommendedName>
</protein>
<reference evidence="14" key="1">
    <citation type="journal article" date="2019" name="Int. J. Syst. Evol. Microbiol.">
        <title>The Global Catalogue of Microorganisms (GCM) 10K type strain sequencing project: providing services to taxonomists for standard genome sequencing and annotation.</title>
        <authorList>
            <consortium name="The Broad Institute Genomics Platform"/>
            <consortium name="The Broad Institute Genome Sequencing Center for Infectious Disease"/>
            <person name="Wu L."/>
            <person name="Ma J."/>
        </authorList>
    </citation>
    <scope>NUCLEOTIDE SEQUENCE [LARGE SCALE GENOMIC DNA]</scope>
    <source>
        <strain evidence="14">NBRC 101365</strain>
    </source>
</reference>
<dbReference type="InterPro" id="IPR005467">
    <property type="entry name" value="His_kinase_dom"/>
</dbReference>
<dbReference type="InterPro" id="IPR036890">
    <property type="entry name" value="HATPase_C_sf"/>
</dbReference>
<dbReference type="InterPro" id="IPR003660">
    <property type="entry name" value="HAMP_dom"/>
</dbReference>
<dbReference type="Gene3D" id="3.30.565.10">
    <property type="entry name" value="Histidine kinase-like ATPase, C-terminal domain"/>
    <property type="match status" value="1"/>
</dbReference>
<organism evidence="13 14">
    <name type="scientific">Labrys miyagiensis</name>
    <dbReference type="NCBI Taxonomy" id="346912"/>
    <lineage>
        <taxon>Bacteria</taxon>
        <taxon>Pseudomonadati</taxon>
        <taxon>Pseudomonadota</taxon>
        <taxon>Alphaproteobacteria</taxon>
        <taxon>Hyphomicrobiales</taxon>
        <taxon>Xanthobacteraceae</taxon>
        <taxon>Labrys</taxon>
    </lineage>
</organism>
<dbReference type="Proteomes" id="UP001156882">
    <property type="component" value="Unassembled WGS sequence"/>
</dbReference>
<evidence type="ECO:0000256" key="1">
    <source>
        <dbReference type="ARBA" id="ARBA00000085"/>
    </source>
</evidence>
<evidence type="ECO:0000256" key="10">
    <source>
        <dbReference type="SAM" id="Phobius"/>
    </source>
</evidence>
<dbReference type="InterPro" id="IPR004358">
    <property type="entry name" value="Sig_transdc_His_kin-like_C"/>
</dbReference>
<dbReference type="PRINTS" id="PR00344">
    <property type="entry name" value="BCTRLSENSOR"/>
</dbReference>
<evidence type="ECO:0000256" key="7">
    <source>
        <dbReference type="ARBA" id="ARBA00022741"/>
    </source>
</evidence>
<dbReference type="GO" id="GO:0016301">
    <property type="term" value="F:kinase activity"/>
    <property type="evidence" value="ECO:0007669"/>
    <property type="project" value="UniProtKB-KW"/>
</dbReference>
<comment type="subcellular location">
    <subcellularLocation>
        <location evidence="2">Cell membrane</location>
        <topology evidence="2">Multi-pass membrane protein</topology>
    </subcellularLocation>
</comment>
<dbReference type="SMART" id="SM00304">
    <property type="entry name" value="HAMP"/>
    <property type="match status" value="1"/>
</dbReference>
<evidence type="ECO:0000256" key="3">
    <source>
        <dbReference type="ARBA" id="ARBA00012438"/>
    </source>
</evidence>
<comment type="caution">
    <text evidence="13">The sequence shown here is derived from an EMBL/GenBank/DDBJ whole genome shotgun (WGS) entry which is preliminary data.</text>
</comment>
<evidence type="ECO:0000256" key="8">
    <source>
        <dbReference type="ARBA" id="ARBA00022777"/>
    </source>
</evidence>
<dbReference type="PROSITE" id="PS50885">
    <property type="entry name" value="HAMP"/>
    <property type="match status" value="1"/>
</dbReference>
<dbReference type="Pfam" id="PF02518">
    <property type="entry name" value="HATPase_c"/>
    <property type="match status" value="1"/>
</dbReference>
<dbReference type="SMART" id="SM00387">
    <property type="entry name" value="HATPase_c"/>
    <property type="match status" value="1"/>
</dbReference>
<keyword evidence="7" id="KW-0547">Nucleotide-binding</keyword>
<proteinExistence type="predicted"/>
<keyword evidence="10" id="KW-0472">Membrane</keyword>
<keyword evidence="6" id="KW-0808">Transferase</keyword>
<feature type="domain" description="HAMP" evidence="12">
    <location>
        <begin position="184"/>
        <end position="238"/>
    </location>
</feature>
<sequence>MMLRFTLATRMALIILVGLIAVWIVLLASHYWARGHGMESARPPPARIAALVELLEGADSRQAPLILAAATTATFEPSLVSAGSDADTFLPSVDTSERGPYEQVLGGRPLTLTISPDLSFGHRLRRLAALANNGLEFRIGLKTGRTLVIDTRSPVAVNRFGLPVGFVAGLLGTVIALLALLVMQRETKPLVRLAAAVDRVDLSNAPVPLPQPRGSAPEIRAVINAFNRLQGRLTGMMRARMALIGGISHDVRTFATRLRLRADFIPEETERQRAIADIDDMVRLLDDALLSSRAGAGELSQEIVDFQEIVRAEVADRKASGARIVFAPGTGIEGANVLGDRLALRRIVANVADNALKYGQAAQVQTLRDGETIVLIVDDEGPGIPPDHREILLEPFSRLETSRSRGTGGAGLGLAIVRTLAEAHDGTVEISDAPGRGARVSVRLPLFDKGRN</sequence>
<accession>A0ABQ6CL43</accession>
<evidence type="ECO:0000313" key="13">
    <source>
        <dbReference type="EMBL" id="GLS18951.1"/>
    </source>
</evidence>
<dbReference type="InterPro" id="IPR036097">
    <property type="entry name" value="HisK_dim/P_sf"/>
</dbReference>
<dbReference type="CDD" id="cd00082">
    <property type="entry name" value="HisKA"/>
    <property type="match status" value="1"/>
</dbReference>
<keyword evidence="10" id="KW-1133">Transmembrane helix</keyword>
<dbReference type="SUPFAM" id="SSF47384">
    <property type="entry name" value="Homodimeric domain of signal transducing histidine kinase"/>
    <property type="match status" value="1"/>
</dbReference>
<dbReference type="EMBL" id="BSPC01000015">
    <property type="protein sequence ID" value="GLS18951.1"/>
    <property type="molecule type" value="Genomic_DNA"/>
</dbReference>
<dbReference type="EC" id="2.7.13.3" evidence="3"/>
<name>A0ABQ6CL43_9HYPH</name>
<dbReference type="Gene3D" id="1.10.287.130">
    <property type="match status" value="1"/>
</dbReference>
<keyword evidence="9" id="KW-0067">ATP-binding</keyword>
<evidence type="ECO:0000256" key="5">
    <source>
        <dbReference type="ARBA" id="ARBA00022553"/>
    </source>
</evidence>
<dbReference type="PANTHER" id="PTHR44936">
    <property type="entry name" value="SENSOR PROTEIN CREC"/>
    <property type="match status" value="1"/>
</dbReference>
<keyword evidence="14" id="KW-1185">Reference proteome</keyword>
<keyword evidence="5" id="KW-0597">Phosphoprotein</keyword>
<keyword evidence="10" id="KW-0812">Transmembrane</keyword>
<dbReference type="PANTHER" id="PTHR44936:SF10">
    <property type="entry name" value="SENSOR PROTEIN RSTB"/>
    <property type="match status" value="1"/>
</dbReference>
<gene>
    <name evidence="13" type="ORF">GCM10007874_19680</name>
</gene>
<evidence type="ECO:0000256" key="6">
    <source>
        <dbReference type="ARBA" id="ARBA00022679"/>
    </source>
</evidence>
<dbReference type="InterPro" id="IPR050980">
    <property type="entry name" value="2C_sensor_his_kinase"/>
</dbReference>
<feature type="domain" description="Histidine kinase" evidence="11">
    <location>
        <begin position="246"/>
        <end position="448"/>
    </location>
</feature>
<feature type="transmembrane region" description="Helical" evidence="10">
    <location>
        <begin position="12"/>
        <end position="33"/>
    </location>
</feature>
<dbReference type="SUPFAM" id="SSF55874">
    <property type="entry name" value="ATPase domain of HSP90 chaperone/DNA topoisomerase II/histidine kinase"/>
    <property type="match status" value="1"/>
</dbReference>
<evidence type="ECO:0000313" key="14">
    <source>
        <dbReference type="Proteomes" id="UP001156882"/>
    </source>
</evidence>
<dbReference type="InterPro" id="IPR003594">
    <property type="entry name" value="HATPase_dom"/>
</dbReference>
<keyword evidence="4" id="KW-1003">Cell membrane</keyword>
<keyword evidence="8 13" id="KW-0418">Kinase</keyword>
<evidence type="ECO:0000256" key="4">
    <source>
        <dbReference type="ARBA" id="ARBA00022475"/>
    </source>
</evidence>
<dbReference type="RefSeq" id="WP_284311816.1">
    <property type="nucleotide sequence ID" value="NZ_BSPC01000015.1"/>
</dbReference>
<comment type="catalytic activity">
    <reaction evidence="1">
        <text>ATP + protein L-histidine = ADP + protein N-phospho-L-histidine.</text>
        <dbReference type="EC" id="2.7.13.3"/>
    </reaction>
</comment>
<dbReference type="InterPro" id="IPR003661">
    <property type="entry name" value="HisK_dim/P_dom"/>
</dbReference>
<evidence type="ECO:0000256" key="2">
    <source>
        <dbReference type="ARBA" id="ARBA00004651"/>
    </source>
</evidence>
<evidence type="ECO:0000259" key="12">
    <source>
        <dbReference type="PROSITE" id="PS50885"/>
    </source>
</evidence>
<dbReference type="PROSITE" id="PS50109">
    <property type="entry name" value="HIS_KIN"/>
    <property type="match status" value="1"/>
</dbReference>
<feature type="transmembrane region" description="Helical" evidence="10">
    <location>
        <begin position="160"/>
        <end position="183"/>
    </location>
</feature>